<evidence type="ECO:0000259" key="5">
    <source>
        <dbReference type="PROSITE" id="PS51309"/>
    </source>
</evidence>
<dbReference type="InterPro" id="IPR036053">
    <property type="entry name" value="PABP-dom"/>
</dbReference>
<dbReference type="Gene3D" id="3.30.70.330">
    <property type="match status" value="2"/>
</dbReference>
<dbReference type="Pfam" id="PF00658">
    <property type="entry name" value="MLLE"/>
    <property type="match status" value="1"/>
</dbReference>
<dbReference type="AlphaFoldDB" id="A0AAE0UH17"/>
<protein>
    <submittedName>
        <fullName evidence="6">Uncharacterized protein</fullName>
    </submittedName>
</protein>
<dbReference type="PANTHER" id="PTHR48030">
    <property type="entry name" value="SPLICING FACTOR 3B SUBUNIT 4"/>
    <property type="match status" value="1"/>
</dbReference>
<dbReference type="GO" id="GO:0003723">
    <property type="term" value="F:RNA binding"/>
    <property type="evidence" value="ECO:0007669"/>
    <property type="project" value="UniProtKB-UniRule"/>
</dbReference>
<dbReference type="SMART" id="SM00517">
    <property type="entry name" value="PolyA"/>
    <property type="match status" value="1"/>
</dbReference>
<proteinExistence type="inferred from homology"/>
<keyword evidence="7" id="KW-1185">Reference proteome</keyword>
<keyword evidence="2" id="KW-0694">RNA-binding</keyword>
<dbReference type="InterPro" id="IPR002004">
    <property type="entry name" value="PABP_HYD_C"/>
</dbReference>
<evidence type="ECO:0000313" key="6">
    <source>
        <dbReference type="EMBL" id="KAK3506339.1"/>
    </source>
</evidence>
<dbReference type="InterPro" id="IPR035979">
    <property type="entry name" value="RBD_domain_sf"/>
</dbReference>
<accession>A0AAE0UH17</accession>
<dbReference type="SUPFAM" id="SSF54928">
    <property type="entry name" value="RNA-binding domain, RBD"/>
    <property type="match status" value="2"/>
</dbReference>
<feature type="domain" description="RRM" evidence="4">
    <location>
        <begin position="2"/>
        <end position="80"/>
    </location>
</feature>
<evidence type="ECO:0000256" key="3">
    <source>
        <dbReference type="SAM" id="MobiDB-lite"/>
    </source>
</evidence>
<reference evidence="6" key="1">
    <citation type="submission" date="2023-06" db="EMBL/GenBank/DDBJ databases">
        <title>Male Hemibagrus guttatus genome.</title>
        <authorList>
            <person name="Bian C."/>
        </authorList>
    </citation>
    <scope>NUCLEOTIDE SEQUENCE</scope>
    <source>
        <strain evidence="6">Male_cb2023</strain>
        <tissue evidence="6">Muscle</tissue>
    </source>
</reference>
<dbReference type="InterPro" id="IPR000504">
    <property type="entry name" value="RRM_dom"/>
</dbReference>
<dbReference type="PROSITE" id="PS50102">
    <property type="entry name" value="RRM"/>
    <property type="match status" value="2"/>
</dbReference>
<dbReference type="GO" id="GO:0048026">
    <property type="term" value="P:positive regulation of mRNA splicing, via spliceosome"/>
    <property type="evidence" value="ECO:0007669"/>
    <property type="project" value="TreeGrafter"/>
</dbReference>
<dbReference type="Proteomes" id="UP001274896">
    <property type="component" value="Unassembled WGS sequence"/>
</dbReference>
<evidence type="ECO:0000313" key="7">
    <source>
        <dbReference type="Proteomes" id="UP001274896"/>
    </source>
</evidence>
<gene>
    <name evidence="6" type="ORF">QTP70_021894</name>
</gene>
<comment type="similarity">
    <text evidence="1">Belongs to the polyadenylate-binding protein type-1 family.</text>
</comment>
<dbReference type="PROSITE" id="PS51309">
    <property type="entry name" value="PABC"/>
    <property type="match status" value="1"/>
</dbReference>
<evidence type="ECO:0000256" key="1">
    <source>
        <dbReference type="ARBA" id="ARBA00008557"/>
    </source>
</evidence>
<evidence type="ECO:0000259" key="4">
    <source>
        <dbReference type="PROSITE" id="PS50102"/>
    </source>
</evidence>
<name>A0AAE0UH17_9TELE</name>
<sequence>MAALFVRNLHPEVTEVILAKRFSYAGHVQSVHIRRDKRTGSPLGNAYVNFRYRHDAERALKIFHFEPLLGRPMSVMWSQWEPKANTIKGGKIFIRNLDWSVNSISLFDTFSEFGRIVSCKAVESKGFGYVQYESAKAAALAIERLNGKLLNNRRITIEYFKSREQREAEVHKAEARKAPPKLRRPVCPPCFETRTPAVEPPRSEDTVQTVEASASEDIVQIVDNAASKNVQAAETIEAEDNVEAVETAAPEDTVEVVETTAPEVSVEAAETTAPEKTLEAEETAVPEEVPKFPPPQKRLTIYILESVPLEDQIQMAHDYMLPLVEEIHPMDANQITWMIVQEENNFEIMNIISDPELLRTKVDKMDALLRARAAGYKPETLKMIFKTDNKKKRKKKKNN</sequence>
<feature type="region of interest" description="Disordered" evidence="3">
    <location>
        <begin position="265"/>
        <end position="292"/>
    </location>
</feature>
<dbReference type="InterPro" id="IPR052084">
    <property type="entry name" value="SF3B4_spliceosome_assoc"/>
</dbReference>
<comment type="caution">
    <text evidence="6">The sequence shown here is derived from an EMBL/GenBank/DDBJ whole genome shotgun (WGS) entry which is preliminary data.</text>
</comment>
<dbReference type="PANTHER" id="PTHR48030:SF3">
    <property type="entry name" value="SPLICING FACTOR 3B SUBUNIT 4"/>
    <property type="match status" value="1"/>
</dbReference>
<dbReference type="GO" id="GO:0005730">
    <property type="term" value="C:nucleolus"/>
    <property type="evidence" value="ECO:0007669"/>
    <property type="project" value="TreeGrafter"/>
</dbReference>
<feature type="compositionally biased region" description="Low complexity" evidence="3">
    <location>
        <begin position="265"/>
        <end position="275"/>
    </location>
</feature>
<dbReference type="Pfam" id="PF00076">
    <property type="entry name" value="RRM_1"/>
    <property type="match status" value="2"/>
</dbReference>
<dbReference type="SUPFAM" id="SSF63570">
    <property type="entry name" value="PABC (PABP) domain"/>
    <property type="match status" value="1"/>
</dbReference>
<feature type="domain" description="RRM" evidence="4">
    <location>
        <begin position="90"/>
        <end position="162"/>
    </location>
</feature>
<dbReference type="InterPro" id="IPR012677">
    <property type="entry name" value="Nucleotide-bd_a/b_plait_sf"/>
</dbReference>
<dbReference type="EMBL" id="JAUCMX010000051">
    <property type="protein sequence ID" value="KAK3506339.1"/>
    <property type="molecule type" value="Genomic_DNA"/>
</dbReference>
<dbReference type="Gene3D" id="1.10.1900.10">
    <property type="entry name" value="c-terminal domain of poly(a) binding protein"/>
    <property type="match status" value="1"/>
</dbReference>
<dbReference type="SMART" id="SM00360">
    <property type="entry name" value="RRM"/>
    <property type="match status" value="2"/>
</dbReference>
<dbReference type="GO" id="GO:0071011">
    <property type="term" value="C:precatalytic spliceosome"/>
    <property type="evidence" value="ECO:0007669"/>
    <property type="project" value="TreeGrafter"/>
</dbReference>
<evidence type="ECO:0000256" key="2">
    <source>
        <dbReference type="PROSITE-ProRule" id="PRU00176"/>
    </source>
</evidence>
<organism evidence="6 7">
    <name type="scientific">Hemibagrus guttatus</name>
    <dbReference type="NCBI Taxonomy" id="175788"/>
    <lineage>
        <taxon>Eukaryota</taxon>
        <taxon>Metazoa</taxon>
        <taxon>Chordata</taxon>
        <taxon>Craniata</taxon>
        <taxon>Vertebrata</taxon>
        <taxon>Euteleostomi</taxon>
        <taxon>Actinopterygii</taxon>
        <taxon>Neopterygii</taxon>
        <taxon>Teleostei</taxon>
        <taxon>Ostariophysi</taxon>
        <taxon>Siluriformes</taxon>
        <taxon>Bagridae</taxon>
        <taxon>Hemibagrus</taxon>
    </lineage>
</organism>
<feature type="domain" description="PABC" evidence="5">
    <location>
        <begin position="296"/>
        <end position="374"/>
    </location>
</feature>